<dbReference type="Pfam" id="PF02902">
    <property type="entry name" value="Peptidase_C48"/>
    <property type="match status" value="1"/>
</dbReference>
<dbReference type="InterPro" id="IPR003653">
    <property type="entry name" value="Peptidase_C48_C"/>
</dbReference>
<dbReference type="GO" id="GO:0006508">
    <property type="term" value="P:proteolysis"/>
    <property type="evidence" value="ECO:0007669"/>
    <property type="project" value="UniProtKB-KW"/>
</dbReference>
<evidence type="ECO:0000256" key="4">
    <source>
        <dbReference type="SAM" id="MobiDB-lite"/>
    </source>
</evidence>
<comment type="caution">
    <text evidence="6">The sequence shown here is derived from an EMBL/GenBank/DDBJ whole genome shotgun (WGS) entry which is preliminary data.</text>
</comment>
<proteinExistence type="inferred from homology"/>
<feature type="compositionally biased region" description="Basic and acidic residues" evidence="4">
    <location>
        <begin position="1"/>
        <end position="11"/>
    </location>
</feature>
<sequence>MDKTPADDPSWRKNGHQYNDVPPAVQTHVRGKLKLTLLLRGLYLPHPKLSVVNLVKFTHPPMADTIADYKIPIGHNFFSEDDNHSDLDLLTSEIIVPPPAIISALVSQARQRYLDGAESIILPWTGQLYPLSVLELWTELQVVVRPNMEAWAKGLKWLTDLESKGFRKEVEKTLKLLDTLAWTGHIPLSAMHSGPGYSVGGNSVGDPILSLTRYLSRDWFTSQHIDQMLDLVLYDVQQNTPSQEIEMMTTAITTEILAQYRKTPRDYNPSGNRFLQRFGQKLQAGTDTAGVFHVNENHWVGAVVDVLGKSIEFGDPGGGEEEDVDVCVALRWFVDLHLSDSEDVFTSSALSCTEQRDSYNCGLYAPNAIAHKFLPDRHKLISADVDLGDIGRLVSLRRIITKFHKSHVRILKPSEMPGTYNKSRGPRTTPPRRDDDHLSRALRQLSVSPKKPKQKRARADESDSEPPTPQLAAIFKLKAPANNPGKKTVKKIAAKAQTASKKPAAAQVKKEKRAEAFRLVRVSGRPRSGVMDTLTVEVESKTPSSRAYRCVGDGCPKVFNPWTVARVLAHSKRCLKVSSALRRFASQHSAATSPGARAEELSRGLTAAQLAPPSQPTEFFGAAGAKQVRERYAALLDLAIVKLFSAAGLPPCLADYPEYKEVFRLAPLAGPHYVPAGRTILMDNHIMSEQERVRGLQLAFLKTQTRLSVSTDGGDIRCGENFYTIHASTADGRSFILEGVECTLVSHTAEWIADTVMEAMKTIGIERFIAASSDNTGNTRGFRRIICERIPTMLNLPDPNHHLNNTMKDVLKLLYFKLYIKILHTTLKTYSQSKPSKRMLKGLRKTQKTGRGLESIGTTRFATVTLSGVSVKRNMNPLRDLSTNGQVEIKKYNGYFMRNSPKSLDFEMKLNQLIAVTEGMAKAIQSLEAASCNPADVYLLWLVITAHLKVALAESLLPADVCNKIRGIVNLRWKEFFVTNPGHGIYLATFYLNPKYVKSDIFKNPNAVAAPTITIPGTEKAPEAPIGVRHAKTFFTVGKFLFEQATAEIEHGIDPVLTAFKPKKKAFADKFKSQFTAYAQGAFPFNTPLGNTHPLDWWRALEGSEHGGIIASLALKLYSAVPHSMADDRTVSVITWMNPALRNLEKVNTVFSFAQIRGWYRDEMKQKALTRAAARPNPEVKFYNIQRDIDGIIDEDDEEQDDQDVDEIPQADIPPSGVLTLDAEIDLESALLLDVLADEPVAGKRSLDVGMDQGFAGIDEDEDDGSGFDELTW</sequence>
<evidence type="ECO:0000313" key="6">
    <source>
        <dbReference type="EMBL" id="KAJ7714273.1"/>
    </source>
</evidence>
<feature type="region of interest" description="Disordered" evidence="4">
    <location>
        <begin position="412"/>
        <end position="469"/>
    </location>
</feature>
<dbReference type="GO" id="GO:0019783">
    <property type="term" value="F:ubiquitin-like protein peptidase activity"/>
    <property type="evidence" value="ECO:0007669"/>
    <property type="project" value="UniProtKB-ARBA"/>
</dbReference>
<dbReference type="AlphaFoldDB" id="A0AAD7MF36"/>
<dbReference type="GO" id="GO:0008234">
    <property type="term" value="F:cysteine-type peptidase activity"/>
    <property type="evidence" value="ECO:0007669"/>
    <property type="project" value="InterPro"/>
</dbReference>
<dbReference type="Gene3D" id="3.40.395.10">
    <property type="entry name" value="Adenoviral Proteinase, Chain A"/>
    <property type="match status" value="1"/>
</dbReference>
<feature type="compositionally biased region" description="Acidic residues" evidence="4">
    <location>
        <begin position="1258"/>
        <end position="1273"/>
    </location>
</feature>
<dbReference type="Proteomes" id="UP001215598">
    <property type="component" value="Unassembled WGS sequence"/>
</dbReference>
<accession>A0AAD7MF36</accession>
<dbReference type="SUPFAM" id="SSF54001">
    <property type="entry name" value="Cysteine proteinases"/>
    <property type="match status" value="1"/>
</dbReference>
<dbReference type="InterPro" id="IPR012337">
    <property type="entry name" value="RNaseH-like_sf"/>
</dbReference>
<keyword evidence="7" id="KW-1185">Reference proteome</keyword>
<dbReference type="EMBL" id="JARKIB010000328">
    <property type="protein sequence ID" value="KAJ7714273.1"/>
    <property type="molecule type" value="Genomic_DNA"/>
</dbReference>
<evidence type="ECO:0000313" key="7">
    <source>
        <dbReference type="Proteomes" id="UP001215598"/>
    </source>
</evidence>
<evidence type="ECO:0000256" key="1">
    <source>
        <dbReference type="ARBA" id="ARBA00005234"/>
    </source>
</evidence>
<evidence type="ECO:0000259" key="5">
    <source>
        <dbReference type="Pfam" id="PF02902"/>
    </source>
</evidence>
<evidence type="ECO:0000256" key="3">
    <source>
        <dbReference type="ARBA" id="ARBA00022801"/>
    </source>
</evidence>
<gene>
    <name evidence="6" type="ORF">B0H16DRAFT_1340710</name>
</gene>
<dbReference type="InterPro" id="IPR038765">
    <property type="entry name" value="Papain-like_cys_pep_sf"/>
</dbReference>
<feature type="region of interest" description="Disordered" evidence="4">
    <location>
        <begin position="1"/>
        <end position="22"/>
    </location>
</feature>
<comment type="similarity">
    <text evidence="1">Belongs to the peptidase C48 family.</text>
</comment>
<keyword evidence="3" id="KW-0378">Hydrolase</keyword>
<organism evidence="6 7">
    <name type="scientific">Mycena metata</name>
    <dbReference type="NCBI Taxonomy" id="1033252"/>
    <lineage>
        <taxon>Eukaryota</taxon>
        <taxon>Fungi</taxon>
        <taxon>Dikarya</taxon>
        <taxon>Basidiomycota</taxon>
        <taxon>Agaricomycotina</taxon>
        <taxon>Agaricomycetes</taxon>
        <taxon>Agaricomycetidae</taxon>
        <taxon>Agaricales</taxon>
        <taxon>Marasmiineae</taxon>
        <taxon>Mycenaceae</taxon>
        <taxon>Mycena</taxon>
    </lineage>
</organism>
<evidence type="ECO:0000256" key="2">
    <source>
        <dbReference type="ARBA" id="ARBA00022670"/>
    </source>
</evidence>
<feature type="region of interest" description="Disordered" evidence="4">
    <location>
        <begin position="1254"/>
        <end position="1273"/>
    </location>
</feature>
<name>A0AAD7MF36_9AGAR</name>
<protein>
    <submittedName>
        <fullName evidence="6">Ribonuclease H-like domain-containing protein</fullName>
    </submittedName>
</protein>
<reference evidence="6" key="1">
    <citation type="submission" date="2023-03" db="EMBL/GenBank/DDBJ databases">
        <title>Massive genome expansion in bonnet fungi (Mycena s.s.) driven by repeated elements and novel gene families across ecological guilds.</title>
        <authorList>
            <consortium name="Lawrence Berkeley National Laboratory"/>
            <person name="Harder C.B."/>
            <person name="Miyauchi S."/>
            <person name="Viragh M."/>
            <person name="Kuo A."/>
            <person name="Thoen E."/>
            <person name="Andreopoulos B."/>
            <person name="Lu D."/>
            <person name="Skrede I."/>
            <person name="Drula E."/>
            <person name="Henrissat B."/>
            <person name="Morin E."/>
            <person name="Kohler A."/>
            <person name="Barry K."/>
            <person name="LaButti K."/>
            <person name="Morin E."/>
            <person name="Salamov A."/>
            <person name="Lipzen A."/>
            <person name="Mereny Z."/>
            <person name="Hegedus B."/>
            <person name="Baldrian P."/>
            <person name="Stursova M."/>
            <person name="Weitz H."/>
            <person name="Taylor A."/>
            <person name="Grigoriev I.V."/>
            <person name="Nagy L.G."/>
            <person name="Martin F."/>
            <person name="Kauserud H."/>
        </authorList>
    </citation>
    <scope>NUCLEOTIDE SEQUENCE</scope>
    <source>
        <strain evidence="6">CBHHK182m</strain>
    </source>
</reference>
<dbReference type="SUPFAM" id="SSF53098">
    <property type="entry name" value="Ribonuclease H-like"/>
    <property type="match status" value="1"/>
</dbReference>
<feature type="domain" description="Ubiquitin-like protease family profile" evidence="5">
    <location>
        <begin position="218"/>
        <end position="370"/>
    </location>
</feature>
<keyword evidence="2" id="KW-0645">Protease</keyword>